<dbReference type="Gene3D" id="2.60.40.790">
    <property type="match status" value="1"/>
</dbReference>
<reference evidence="5" key="1">
    <citation type="submission" date="2022-04" db="EMBL/GenBank/DDBJ databases">
        <title>Paenibacillus mangrovi sp. nov., a novel endophytic bacterium isolated from bark of Kandelia candel.</title>
        <authorList>
            <person name="Tuo L."/>
        </authorList>
    </citation>
    <scope>NUCLEOTIDE SEQUENCE</scope>
    <source>
        <strain evidence="5">KQZ6P-2</strain>
    </source>
</reference>
<dbReference type="CDD" id="cd06464">
    <property type="entry name" value="ACD_sHsps-like"/>
    <property type="match status" value="1"/>
</dbReference>
<accession>A0A9X1WUJ3</accession>
<dbReference type="Proteomes" id="UP001139347">
    <property type="component" value="Unassembled WGS sequence"/>
</dbReference>
<evidence type="ECO:0000259" key="4">
    <source>
        <dbReference type="PROSITE" id="PS51203"/>
    </source>
</evidence>
<dbReference type="InterPro" id="IPR008978">
    <property type="entry name" value="HSP20-like_chaperone"/>
</dbReference>
<dbReference type="InterPro" id="IPR007052">
    <property type="entry name" value="CS_dom"/>
</dbReference>
<proteinExistence type="inferred from homology"/>
<evidence type="ECO:0000313" key="5">
    <source>
        <dbReference type="EMBL" id="MCJ8014936.1"/>
    </source>
</evidence>
<protein>
    <submittedName>
        <fullName evidence="5">Hsp20/alpha crystallin family protein</fullName>
    </submittedName>
</protein>
<dbReference type="SUPFAM" id="SSF49764">
    <property type="entry name" value="HSP20-like chaperones"/>
    <property type="match status" value="1"/>
</dbReference>
<dbReference type="PROSITE" id="PS51203">
    <property type="entry name" value="CS"/>
    <property type="match status" value="1"/>
</dbReference>
<dbReference type="InterPro" id="IPR002068">
    <property type="entry name" value="A-crystallin/Hsp20_dom"/>
</dbReference>
<dbReference type="AlphaFoldDB" id="A0A9X1WUJ3"/>
<comment type="similarity">
    <text evidence="1 2">Belongs to the small heat shock protein (HSP20) family.</text>
</comment>
<dbReference type="RefSeq" id="WP_244730506.1">
    <property type="nucleotide sequence ID" value="NZ_JALIRP010000016.1"/>
</dbReference>
<comment type="caution">
    <text evidence="5">The sequence shown here is derived from an EMBL/GenBank/DDBJ whole genome shotgun (WGS) entry which is preliminary data.</text>
</comment>
<evidence type="ECO:0000256" key="2">
    <source>
        <dbReference type="RuleBase" id="RU003616"/>
    </source>
</evidence>
<evidence type="ECO:0000313" key="6">
    <source>
        <dbReference type="Proteomes" id="UP001139347"/>
    </source>
</evidence>
<evidence type="ECO:0000256" key="1">
    <source>
        <dbReference type="PROSITE-ProRule" id="PRU00285"/>
    </source>
</evidence>
<sequence>MPLVPYEPFRQLDQMRREMDQFFNNDFSALRSMRQNLGNLSVDVYETGSEVVAMCDIPGLEKKEDVHIDIEHNTLSISGTLKKTNDMKEEQMHRQERYVGRFQRLVTLPANVSPDNVKATYKNGVLEVHMQKQGETKKRIDVEFH</sequence>
<keyword evidence="6" id="KW-1185">Reference proteome</keyword>
<dbReference type="PROSITE" id="PS01031">
    <property type="entry name" value="SHSP"/>
    <property type="match status" value="1"/>
</dbReference>
<evidence type="ECO:0000259" key="3">
    <source>
        <dbReference type="PROSITE" id="PS01031"/>
    </source>
</evidence>
<feature type="domain" description="SHSP" evidence="3">
    <location>
        <begin position="33"/>
        <end position="145"/>
    </location>
</feature>
<organism evidence="5 6">
    <name type="scientific">Paenibacillus mangrovi</name>
    <dbReference type="NCBI Taxonomy" id="2931978"/>
    <lineage>
        <taxon>Bacteria</taxon>
        <taxon>Bacillati</taxon>
        <taxon>Bacillota</taxon>
        <taxon>Bacilli</taxon>
        <taxon>Bacillales</taxon>
        <taxon>Paenibacillaceae</taxon>
        <taxon>Paenibacillus</taxon>
    </lineage>
</organism>
<dbReference type="EMBL" id="JALIRP010000016">
    <property type="protein sequence ID" value="MCJ8014936.1"/>
    <property type="molecule type" value="Genomic_DNA"/>
</dbReference>
<dbReference type="PANTHER" id="PTHR11527">
    <property type="entry name" value="HEAT-SHOCK PROTEIN 20 FAMILY MEMBER"/>
    <property type="match status" value="1"/>
</dbReference>
<dbReference type="Pfam" id="PF00011">
    <property type="entry name" value="HSP20"/>
    <property type="match status" value="1"/>
</dbReference>
<dbReference type="InterPro" id="IPR031107">
    <property type="entry name" value="Small_HSP"/>
</dbReference>
<feature type="domain" description="CS" evidence="4">
    <location>
        <begin position="37"/>
        <end position="141"/>
    </location>
</feature>
<name>A0A9X1WUJ3_9BACL</name>
<gene>
    <name evidence="5" type="ORF">MUG84_24940</name>
</gene>